<accession>A0A4Y2IXJ2</accession>
<evidence type="ECO:0000313" key="1">
    <source>
        <dbReference type="EMBL" id="GBM82563.1"/>
    </source>
</evidence>
<proteinExistence type="predicted"/>
<dbReference type="AlphaFoldDB" id="A0A4Y2IXJ2"/>
<comment type="caution">
    <text evidence="1">The sequence shown here is derived from an EMBL/GenBank/DDBJ whole genome shotgun (WGS) entry which is preliminary data.</text>
</comment>
<dbReference type="EMBL" id="BGPR01003017">
    <property type="protein sequence ID" value="GBM82563.1"/>
    <property type="molecule type" value="Genomic_DNA"/>
</dbReference>
<name>A0A4Y2IXJ2_ARAVE</name>
<evidence type="ECO:0000313" key="2">
    <source>
        <dbReference type="Proteomes" id="UP000499080"/>
    </source>
</evidence>
<reference evidence="1 2" key="1">
    <citation type="journal article" date="2019" name="Sci. Rep.">
        <title>Orb-weaving spider Araneus ventricosus genome elucidates the spidroin gene catalogue.</title>
        <authorList>
            <person name="Kono N."/>
            <person name="Nakamura H."/>
            <person name="Ohtoshi R."/>
            <person name="Moran D.A.P."/>
            <person name="Shinohara A."/>
            <person name="Yoshida Y."/>
            <person name="Fujiwara M."/>
            <person name="Mori M."/>
            <person name="Tomita M."/>
            <person name="Arakawa K."/>
        </authorList>
    </citation>
    <scope>NUCLEOTIDE SEQUENCE [LARGE SCALE GENOMIC DNA]</scope>
</reference>
<protein>
    <submittedName>
        <fullName evidence="1">Uncharacterized protein</fullName>
    </submittedName>
</protein>
<dbReference type="Proteomes" id="UP000499080">
    <property type="component" value="Unassembled WGS sequence"/>
</dbReference>
<gene>
    <name evidence="1" type="ORF">AVEN_29348_1</name>
</gene>
<organism evidence="1 2">
    <name type="scientific">Araneus ventricosus</name>
    <name type="common">Orbweaver spider</name>
    <name type="synonym">Epeira ventricosa</name>
    <dbReference type="NCBI Taxonomy" id="182803"/>
    <lineage>
        <taxon>Eukaryota</taxon>
        <taxon>Metazoa</taxon>
        <taxon>Ecdysozoa</taxon>
        <taxon>Arthropoda</taxon>
        <taxon>Chelicerata</taxon>
        <taxon>Arachnida</taxon>
        <taxon>Araneae</taxon>
        <taxon>Araneomorphae</taxon>
        <taxon>Entelegynae</taxon>
        <taxon>Araneoidea</taxon>
        <taxon>Araneidae</taxon>
        <taxon>Araneus</taxon>
    </lineage>
</organism>
<keyword evidence="2" id="KW-1185">Reference proteome</keyword>
<sequence length="96" mass="10583">MKAMDKVRLLPSGVHGPVPAEAALSSFAMNRSLIVLDTTPIYSGPSALMYGAGEEEPLRKSCAEVSRFKVETEEDKLERTYALLQNEFLILVIELV</sequence>